<keyword evidence="6" id="KW-1185">Reference proteome</keyword>
<dbReference type="SMART" id="SM00342">
    <property type="entry name" value="HTH_ARAC"/>
    <property type="match status" value="1"/>
</dbReference>
<evidence type="ECO:0000313" key="5">
    <source>
        <dbReference type="EMBL" id="MBB5350352.1"/>
    </source>
</evidence>
<protein>
    <submittedName>
        <fullName evidence="5">AraC-like DNA-binding protein</fullName>
    </submittedName>
</protein>
<proteinExistence type="predicted"/>
<keyword evidence="3" id="KW-0804">Transcription</keyword>
<dbReference type="EMBL" id="JACHFD010000002">
    <property type="protein sequence ID" value="MBB5350352.1"/>
    <property type="molecule type" value="Genomic_DNA"/>
</dbReference>
<dbReference type="GO" id="GO:0043565">
    <property type="term" value="F:sequence-specific DNA binding"/>
    <property type="evidence" value="ECO:0007669"/>
    <property type="project" value="InterPro"/>
</dbReference>
<evidence type="ECO:0000313" key="6">
    <source>
        <dbReference type="Proteomes" id="UP000557717"/>
    </source>
</evidence>
<accession>A0A840UX50</accession>
<dbReference type="AlphaFoldDB" id="A0A840UX50"/>
<evidence type="ECO:0000256" key="1">
    <source>
        <dbReference type="ARBA" id="ARBA00023015"/>
    </source>
</evidence>
<dbReference type="GO" id="GO:0003700">
    <property type="term" value="F:DNA-binding transcription factor activity"/>
    <property type="evidence" value="ECO:0007669"/>
    <property type="project" value="InterPro"/>
</dbReference>
<dbReference type="Pfam" id="PF12833">
    <property type="entry name" value="HTH_18"/>
    <property type="match status" value="1"/>
</dbReference>
<dbReference type="PANTHER" id="PTHR43280:SF2">
    <property type="entry name" value="HTH-TYPE TRANSCRIPTIONAL REGULATOR EXSA"/>
    <property type="match status" value="1"/>
</dbReference>
<name>A0A840UX50_9BACT</name>
<evidence type="ECO:0000259" key="4">
    <source>
        <dbReference type="PROSITE" id="PS01124"/>
    </source>
</evidence>
<organism evidence="5 6">
    <name type="scientific">Haloferula luteola</name>
    <dbReference type="NCBI Taxonomy" id="595692"/>
    <lineage>
        <taxon>Bacteria</taxon>
        <taxon>Pseudomonadati</taxon>
        <taxon>Verrucomicrobiota</taxon>
        <taxon>Verrucomicrobiia</taxon>
        <taxon>Verrucomicrobiales</taxon>
        <taxon>Verrucomicrobiaceae</taxon>
        <taxon>Haloferula</taxon>
    </lineage>
</organism>
<gene>
    <name evidence="5" type="ORF">HNR46_000576</name>
</gene>
<dbReference type="PANTHER" id="PTHR43280">
    <property type="entry name" value="ARAC-FAMILY TRANSCRIPTIONAL REGULATOR"/>
    <property type="match status" value="1"/>
</dbReference>
<feature type="domain" description="HTH araC/xylS-type" evidence="4">
    <location>
        <begin position="168"/>
        <end position="266"/>
    </location>
</feature>
<dbReference type="SUPFAM" id="SSF46689">
    <property type="entry name" value="Homeodomain-like"/>
    <property type="match status" value="1"/>
</dbReference>
<reference evidence="5 6" key="1">
    <citation type="submission" date="2020-08" db="EMBL/GenBank/DDBJ databases">
        <title>Genomic Encyclopedia of Type Strains, Phase IV (KMG-IV): sequencing the most valuable type-strain genomes for metagenomic binning, comparative biology and taxonomic classification.</title>
        <authorList>
            <person name="Goeker M."/>
        </authorList>
    </citation>
    <scope>NUCLEOTIDE SEQUENCE [LARGE SCALE GENOMIC DNA]</scope>
    <source>
        <strain evidence="5 6">YC6886</strain>
    </source>
</reference>
<dbReference type="InterPro" id="IPR018060">
    <property type="entry name" value="HTH_AraC"/>
</dbReference>
<dbReference type="Gene3D" id="1.10.10.60">
    <property type="entry name" value="Homeodomain-like"/>
    <property type="match status" value="1"/>
</dbReference>
<dbReference type="Proteomes" id="UP000557717">
    <property type="component" value="Unassembled WGS sequence"/>
</dbReference>
<dbReference type="InterPro" id="IPR009057">
    <property type="entry name" value="Homeodomain-like_sf"/>
</dbReference>
<keyword evidence="1" id="KW-0805">Transcription regulation</keyword>
<dbReference type="RefSeq" id="WP_184015577.1">
    <property type="nucleotide sequence ID" value="NZ_JACHFD010000002.1"/>
</dbReference>
<sequence>MSPLQALLHALDRSAIEWENRRITALELPPGPSLDEILVLEGPGIFFSWDKKGKSLTTSPILPGRCATSAEGGSWLALTCPDQSLMIGRLNAPTLSLSDPEWIAEFRPQILDWATTPTPWDPPARWMGTLGKAAQAIHLIVRLRQALAEAVTLKSHQAPRSRHQNLPGELHEWLNAQWPHAPTIEEAAEHFSISRRHFSRALEQTSHFPYSRHLAVSRNLLARDLLIRSSDGIKEIAAACGFAGHEPFIRSFKEWTSWTPLQFRKEWQRRLKKQATLKELCQMGPRQRLAQQSEFPTEALPEPFPSFHTLIVANPHRTPLEVFHHPSPGVRHRMALLSEGQLHFLPSSEAGTIWQIESPHTNGPQFFTMPADHAEIVLETTRSS</sequence>
<evidence type="ECO:0000256" key="2">
    <source>
        <dbReference type="ARBA" id="ARBA00023125"/>
    </source>
</evidence>
<dbReference type="PROSITE" id="PS01124">
    <property type="entry name" value="HTH_ARAC_FAMILY_2"/>
    <property type="match status" value="1"/>
</dbReference>
<keyword evidence="2 5" id="KW-0238">DNA-binding</keyword>
<evidence type="ECO:0000256" key="3">
    <source>
        <dbReference type="ARBA" id="ARBA00023163"/>
    </source>
</evidence>
<comment type="caution">
    <text evidence="5">The sequence shown here is derived from an EMBL/GenBank/DDBJ whole genome shotgun (WGS) entry which is preliminary data.</text>
</comment>